<gene>
    <name evidence="3" type="ORF">GD597_04715</name>
</gene>
<keyword evidence="1" id="KW-0732">Signal</keyword>
<evidence type="ECO:0000256" key="1">
    <source>
        <dbReference type="SAM" id="SignalP"/>
    </source>
</evidence>
<evidence type="ECO:0000259" key="2">
    <source>
        <dbReference type="Pfam" id="PF07995"/>
    </source>
</evidence>
<dbReference type="PANTHER" id="PTHR19328">
    <property type="entry name" value="HEDGEHOG-INTERACTING PROTEIN"/>
    <property type="match status" value="1"/>
</dbReference>
<organism evidence="3 4">
    <name type="scientific">Limnovirga soli</name>
    <dbReference type="NCBI Taxonomy" id="2656915"/>
    <lineage>
        <taxon>Bacteria</taxon>
        <taxon>Pseudomonadati</taxon>
        <taxon>Bacteroidota</taxon>
        <taxon>Chitinophagia</taxon>
        <taxon>Chitinophagales</taxon>
        <taxon>Chitinophagaceae</taxon>
        <taxon>Limnovirga</taxon>
    </lineage>
</organism>
<dbReference type="Proteomes" id="UP000598971">
    <property type="component" value="Unassembled WGS sequence"/>
</dbReference>
<evidence type="ECO:0000313" key="4">
    <source>
        <dbReference type="Proteomes" id="UP000598971"/>
    </source>
</evidence>
<keyword evidence="4" id="KW-1185">Reference proteome</keyword>
<dbReference type="AlphaFoldDB" id="A0A8J8JT42"/>
<comment type="caution">
    <text evidence="3">The sequence shown here is derived from an EMBL/GenBank/DDBJ whole genome shotgun (WGS) entry which is preliminary data.</text>
</comment>
<feature type="signal peptide" evidence="1">
    <location>
        <begin position="1"/>
        <end position="25"/>
    </location>
</feature>
<dbReference type="InterPro" id="IPR011042">
    <property type="entry name" value="6-blade_b-propeller_TolB-like"/>
</dbReference>
<feature type="chain" id="PRO_5035222344" description="Glucose/Sorbosone dehydrogenase domain-containing protein" evidence="1">
    <location>
        <begin position="26"/>
        <end position="404"/>
    </location>
</feature>
<proteinExistence type="predicted"/>
<dbReference type="Pfam" id="PF07995">
    <property type="entry name" value="GSDH"/>
    <property type="match status" value="1"/>
</dbReference>
<dbReference type="EMBL" id="WHPF01000003">
    <property type="protein sequence ID" value="NNV54755.1"/>
    <property type="molecule type" value="Genomic_DNA"/>
</dbReference>
<reference evidence="3" key="1">
    <citation type="submission" date="2019-10" db="EMBL/GenBank/DDBJ databases">
        <title>Draft genome sequence of Panacibacter sp. KCS-6.</title>
        <authorList>
            <person name="Yim K.J."/>
        </authorList>
    </citation>
    <scope>NUCLEOTIDE SEQUENCE</scope>
    <source>
        <strain evidence="3">KCS-6</strain>
    </source>
</reference>
<feature type="domain" description="Glucose/Sorbosone dehydrogenase" evidence="2">
    <location>
        <begin position="49"/>
        <end position="337"/>
    </location>
</feature>
<dbReference type="InterPro" id="IPR012938">
    <property type="entry name" value="Glc/Sorbosone_DH"/>
</dbReference>
<name>A0A8J8JT42_9BACT</name>
<dbReference type="PROSITE" id="PS51257">
    <property type="entry name" value="PROKAR_LIPOPROTEIN"/>
    <property type="match status" value="1"/>
</dbReference>
<dbReference type="RefSeq" id="WP_171606680.1">
    <property type="nucleotide sequence ID" value="NZ_WHPF01000003.1"/>
</dbReference>
<dbReference type="InterPro" id="IPR011041">
    <property type="entry name" value="Quinoprot_gluc/sorb_DH_b-prop"/>
</dbReference>
<dbReference type="Gene3D" id="2.120.10.30">
    <property type="entry name" value="TolB, C-terminal domain"/>
    <property type="match status" value="1"/>
</dbReference>
<accession>A0A8J8JT42</accession>
<dbReference type="SUPFAM" id="SSF50952">
    <property type="entry name" value="Soluble quinoprotein glucose dehydrogenase"/>
    <property type="match status" value="1"/>
</dbReference>
<protein>
    <recommendedName>
        <fullName evidence="2">Glucose/Sorbosone dehydrogenase domain-containing protein</fullName>
    </recommendedName>
</protein>
<sequence>MRLPQCLFLILLFIVLFGSCQTANTADTAIGDSTVLTAVKLELVTNQIDNPVQLVMAPDTTNRLFISDLNGKVWILKNGQIQPQPFIDISSKLEQKDTTPRIKAMFGMAFHPDYAQNKKFYICYNAPAKDTSDICTIVIAEFTASKNNADMGDLSTGKTILEIEGHSVAKDACQIAFGPDGYLYISVGDNDTPLAERQGQHLNSLLGKLLRIDVNKTPYAIPPDNPFIGVKNVRPEIWAYGFRRLWRFTYDAPTNQLLGADVGQEMQEEIDIVQKGGNYGWPVKEGDTLAVKNTTDDTTQFINPINAYSHKDGICIIGGSVYHGKNMPALAGQYVFADYNGSLFALLKNADGKWDRHPLKINNPPTDPFIIFSCDTDQKNEIYLLGVINAKAGFKGAIYKLTAG</sequence>
<evidence type="ECO:0000313" key="3">
    <source>
        <dbReference type="EMBL" id="NNV54755.1"/>
    </source>
</evidence>
<dbReference type="PANTHER" id="PTHR19328:SF75">
    <property type="entry name" value="ALDOSE SUGAR DEHYDROGENASE YLII"/>
    <property type="match status" value="1"/>
</dbReference>